<gene>
    <name evidence="1" type="ORF">MG293_001056</name>
</gene>
<dbReference type="AlphaFoldDB" id="A0AAD4YIY5"/>
<comment type="caution">
    <text evidence="1">The sequence shown here is derived from an EMBL/GenBank/DDBJ whole genome shotgun (WGS) entry which is preliminary data.</text>
</comment>
<evidence type="ECO:0000313" key="2">
    <source>
        <dbReference type="Proteomes" id="UP001214576"/>
    </source>
</evidence>
<name>A0AAD4YIY5_OVIAM</name>
<sequence>MCQILPKGAMSVLGPSSSPTSVSTVSQICGEKEIPHIKYCLEVLSVFKYILVTMDFPILHLDGVVEDSSNILGFSSFNTSQPFDPKFVHSLKVS</sequence>
<keyword evidence="2" id="KW-1185">Reference proteome</keyword>
<organism evidence="1 2">
    <name type="scientific">Ovis ammon polii</name>
    <dbReference type="NCBI Taxonomy" id="230172"/>
    <lineage>
        <taxon>Eukaryota</taxon>
        <taxon>Metazoa</taxon>
        <taxon>Chordata</taxon>
        <taxon>Craniata</taxon>
        <taxon>Vertebrata</taxon>
        <taxon>Euteleostomi</taxon>
        <taxon>Mammalia</taxon>
        <taxon>Eutheria</taxon>
        <taxon>Laurasiatheria</taxon>
        <taxon>Artiodactyla</taxon>
        <taxon>Ruminantia</taxon>
        <taxon>Pecora</taxon>
        <taxon>Bovidae</taxon>
        <taxon>Caprinae</taxon>
        <taxon>Ovis</taxon>
    </lineage>
</organism>
<proteinExistence type="predicted"/>
<accession>A0AAD4YIY5</accession>
<reference evidence="1" key="1">
    <citation type="submission" date="2022-03" db="EMBL/GenBank/DDBJ databases">
        <title>Genomic analyses of argali, domestic sheep and their hybrids provide insights into chromosomal evolution, heterosis and genetic basis of agronomic traits.</title>
        <authorList>
            <person name="Li M."/>
        </authorList>
    </citation>
    <scope>NUCLEOTIDE SEQUENCE</scope>
    <source>
        <strain evidence="1">CAU-MHL-2022a</strain>
        <tissue evidence="1">Skin</tissue>
    </source>
</reference>
<dbReference type="Proteomes" id="UP001214576">
    <property type="component" value="Unassembled WGS sequence"/>
</dbReference>
<dbReference type="Gene3D" id="3.40.50.2300">
    <property type="match status" value="1"/>
</dbReference>
<dbReference type="EMBL" id="JAKZEL010000001">
    <property type="protein sequence ID" value="KAI4548726.1"/>
    <property type="molecule type" value="Genomic_DNA"/>
</dbReference>
<protein>
    <submittedName>
        <fullName evidence="1">Uncharacterized protein</fullName>
    </submittedName>
</protein>
<evidence type="ECO:0000313" key="1">
    <source>
        <dbReference type="EMBL" id="KAI4548726.1"/>
    </source>
</evidence>